<dbReference type="Gene3D" id="3.20.20.30">
    <property type="entry name" value="Luciferase-like domain"/>
    <property type="match status" value="1"/>
</dbReference>
<evidence type="ECO:0000256" key="1">
    <source>
        <dbReference type="ARBA" id="ARBA00022630"/>
    </source>
</evidence>
<feature type="domain" description="Luciferase-like" evidence="5">
    <location>
        <begin position="24"/>
        <end position="222"/>
    </location>
</feature>
<keyword evidence="4" id="KW-0503">Monooxygenase</keyword>
<reference evidence="6" key="1">
    <citation type="submission" date="2022-09" db="EMBL/GenBank/DDBJ databases">
        <title>Novosphingobium sp. Nov., a polycyclic aromatic hydrocarbon-degrading bacterium isolated form mangrove sediments in HongKong.</title>
        <authorList>
            <person name="Hu Z."/>
        </authorList>
    </citation>
    <scope>NUCLEOTIDE SEQUENCE</scope>
    <source>
        <strain evidence="6">HK4-1</strain>
    </source>
</reference>
<dbReference type="PANTHER" id="PTHR42847:SF4">
    <property type="entry name" value="ALKANESULFONATE MONOOXYGENASE-RELATED"/>
    <property type="match status" value="1"/>
</dbReference>
<dbReference type="Proteomes" id="UP001165583">
    <property type="component" value="Unassembled WGS sequence"/>
</dbReference>
<evidence type="ECO:0000313" key="6">
    <source>
        <dbReference type="EMBL" id="MCT2400521.1"/>
    </source>
</evidence>
<name>A0ABT2I6U1_9SPHN</name>
<comment type="caution">
    <text evidence="6">The sequence shown here is derived from an EMBL/GenBank/DDBJ whole genome shotgun (WGS) entry which is preliminary data.</text>
</comment>
<dbReference type="PANTHER" id="PTHR42847">
    <property type="entry name" value="ALKANESULFONATE MONOOXYGENASE"/>
    <property type="match status" value="1"/>
</dbReference>
<dbReference type="InterPro" id="IPR036661">
    <property type="entry name" value="Luciferase-like_sf"/>
</dbReference>
<keyword evidence="7" id="KW-1185">Reference proteome</keyword>
<gene>
    <name evidence="6" type="ORF">NZK81_13250</name>
</gene>
<dbReference type="InterPro" id="IPR050172">
    <property type="entry name" value="SsuD_RutA_monooxygenase"/>
</dbReference>
<dbReference type="SUPFAM" id="SSF51679">
    <property type="entry name" value="Bacterial luciferase-like"/>
    <property type="match status" value="1"/>
</dbReference>
<keyword evidence="1" id="KW-0285">Flavoprotein</keyword>
<keyword evidence="2" id="KW-0288">FMN</keyword>
<protein>
    <submittedName>
        <fullName evidence="6">TIGR03619 family F420-dependent LLM class oxidoreductase</fullName>
        <ecNumber evidence="6">1.-.-.-</ecNumber>
    </submittedName>
</protein>
<dbReference type="GO" id="GO:0016491">
    <property type="term" value="F:oxidoreductase activity"/>
    <property type="evidence" value="ECO:0007669"/>
    <property type="project" value="UniProtKB-KW"/>
</dbReference>
<dbReference type="NCBIfam" id="TIGR03619">
    <property type="entry name" value="F420_Rv2161c"/>
    <property type="match status" value="1"/>
</dbReference>
<evidence type="ECO:0000259" key="5">
    <source>
        <dbReference type="Pfam" id="PF00296"/>
    </source>
</evidence>
<dbReference type="EMBL" id="JANZXA010000008">
    <property type="protein sequence ID" value="MCT2400521.1"/>
    <property type="molecule type" value="Genomic_DNA"/>
</dbReference>
<dbReference type="InterPro" id="IPR019921">
    <property type="entry name" value="Lucif-like_OxRdtase_Rv2161c"/>
</dbReference>
<accession>A0ABT2I6U1</accession>
<dbReference type="InterPro" id="IPR011251">
    <property type="entry name" value="Luciferase-like_dom"/>
</dbReference>
<proteinExistence type="predicted"/>
<dbReference type="RefSeq" id="WP_260046586.1">
    <property type="nucleotide sequence ID" value="NZ_JANZXA010000008.1"/>
</dbReference>
<evidence type="ECO:0000256" key="3">
    <source>
        <dbReference type="ARBA" id="ARBA00023002"/>
    </source>
</evidence>
<sequence length="306" mass="34383">MKLGFAMPHMVELKAMTQPWEAAVTGADQTRLAKWAEKLGYEMIAIPEHHIIPRKHVELSGAHYFNAYTAMAYMAGATENIRVSSCIAILPAQNPIVTAKALSTIDWLSSGRVTITFAVGWLEEEFALLGVPFHERGAMAEEYIQAIIELWTKDEPEFEGKYVSFKDVAFEPKPVQKPHIPIWFGGDAAPVLKRIARYAQGWWPFLTKPEDIPAKIDFIKSQPDYKGQLADVYYGMSTGRVGKGHKVVDDPDARAGQSKQEIIDRLGQLKDLGVTWSSVPIPELKAIDEYYDYTQWIAEEIMPAVK</sequence>
<dbReference type="EC" id="1.-.-.-" evidence="6"/>
<evidence type="ECO:0000256" key="2">
    <source>
        <dbReference type="ARBA" id="ARBA00022643"/>
    </source>
</evidence>
<dbReference type="Pfam" id="PF00296">
    <property type="entry name" value="Bac_luciferase"/>
    <property type="match status" value="1"/>
</dbReference>
<evidence type="ECO:0000256" key="4">
    <source>
        <dbReference type="ARBA" id="ARBA00023033"/>
    </source>
</evidence>
<evidence type="ECO:0000313" key="7">
    <source>
        <dbReference type="Proteomes" id="UP001165583"/>
    </source>
</evidence>
<keyword evidence="3 6" id="KW-0560">Oxidoreductase</keyword>
<organism evidence="6 7">
    <name type="scientific">Novosphingobium mangrovi</name>
    <name type="common">ex Huang et al. 2023</name>
    <dbReference type="NCBI Taxonomy" id="2976432"/>
    <lineage>
        <taxon>Bacteria</taxon>
        <taxon>Pseudomonadati</taxon>
        <taxon>Pseudomonadota</taxon>
        <taxon>Alphaproteobacteria</taxon>
        <taxon>Sphingomonadales</taxon>
        <taxon>Sphingomonadaceae</taxon>
        <taxon>Novosphingobium</taxon>
    </lineage>
</organism>